<gene>
    <name evidence="4" type="ORF">UFOVP1323_36</name>
</gene>
<dbReference type="CDD" id="cd18809">
    <property type="entry name" value="SF1_C_RecD"/>
    <property type="match status" value="1"/>
</dbReference>
<dbReference type="InterPro" id="IPR027785">
    <property type="entry name" value="UvrD-like_helicase_C"/>
</dbReference>
<keyword evidence="4" id="KW-0347">Helicase</keyword>
<dbReference type="CDD" id="cd17933">
    <property type="entry name" value="DEXSc_RecD-like"/>
    <property type="match status" value="1"/>
</dbReference>
<dbReference type="PANTHER" id="PTHR43788:SF6">
    <property type="entry name" value="DNA HELICASE B"/>
    <property type="match status" value="1"/>
</dbReference>
<name>A0A6J5RJ85_9CAUD</name>
<evidence type="ECO:0000313" key="4">
    <source>
        <dbReference type="EMBL" id="CAB4197590.1"/>
    </source>
</evidence>
<dbReference type="GO" id="GO:0005524">
    <property type="term" value="F:ATP binding"/>
    <property type="evidence" value="ECO:0007669"/>
    <property type="project" value="UniProtKB-KW"/>
</dbReference>
<keyword evidence="4" id="KW-0378">Hydrolase</keyword>
<protein>
    <submittedName>
        <fullName evidence="4">RecD ATP-dependent exoDNAse (Exonuclease V), alpha subunit - helicase superfamily I member</fullName>
    </submittedName>
</protein>
<dbReference type="GO" id="GO:0004527">
    <property type="term" value="F:exonuclease activity"/>
    <property type="evidence" value="ECO:0007669"/>
    <property type="project" value="UniProtKB-KW"/>
</dbReference>
<feature type="domain" description="AAA+ ATPase" evidence="3">
    <location>
        <begin position="34"/>
        <end position="167"/>
    </location>
</feature>
<evidence type="ECO:0000256" key="2">
    <source>
        <dbReference type="ARBA" id="ARBA00022840"/>
    </source>
</evidence>
<keyword evidence="4" id="KW-0540">Nuclease</keyword>
<sequence length="431" mass="48213">MGATESSQAISPQTNVLNLDTEQQQGLALCMDMSKRLVAVTGAAGTGKTTLLKTGYKEYTDKGYSVKLAAPTGKAAKRIEEVTGFPASTIHRLLEFSHPGEVDERTGKVYGDSVPKRNMNYPLDCDVLFVDEYTMVNQQLHRDILDAMRPGSILRCFGDINQLPPIEENKEIAKLPSPFKDILTRFPSVILKKLHRQGEGSDIAVNASRILYGMCPVRKPNFDLVITNDPVNKIKELIVENGHVDFQKPANQIITPQNTSWIGTTALNAGLQPMFHDMMAGAVAIPRNKWDMKNPLFLKEGDKILWTKNDYNLNIYNGETGNVLKISEDGTIEIDFGDREVAVPPVVVYHQHGQEKWYDPRKVLQLAYAVTTHKSQGSEYEHVIYVLNKSAFMMLNRANFYTAVTRARKHVWLVTDAQSMQTAASATRSRI</sequence>
<dbReference type="InterPro" id="IPR003593">
    <property type="entry name" value="AAA+_ATPase"/>
</dbReference>
<dbReference type="Gene3D" id="3.40.50.300">
    <property type="entry name" value="P-loop containing nucleotide triphosphate hydrolases"/>
    <property type="match status" value="2"/>
</dbReference>
<dbReference type="Gene3D" id="2.30.30.940">
    <property type="match status" value="1"/>
</dbReference>
<dbReference type="SUPFAM" id="SSF52540">
    <property type="entry name" value="P-loop containing nucleoside triphosphate hydrolases"/>
    <property type="match status" value="2"/>
</dbReference>
<keyword evidence="1" id="KW-0547">Nucleotide-binding</keyword>
<keyword evidence="4" id="KW-0269">Exonuclease</keyword>
<evidence type="ECO:0000256" key="1">
    <source>
        <dbReference type="ARBA" id="ARBA00022741"/>
    </source>
</evidence>
<reference evidence="4" key="1">
    <citation type="submission" date="2020-05" db="EMBL/GenBank/DDBJ databases">
        <authorList>
            <person name="Chiriac C."/>
            <person name="Salcher M."/>
            <person name="Ghai R."/>
            <person name="Kavagutti S V."/>
        </authorList>
    </citation>
    <scope>NUCLEOTIDE SEQUENCE</scope>
</reference>
<dbReference type="InterPro" id="IPR050534">
    <property type="entry name" value="Coronavir_polyprotein_1ab"/>
</dbReference>
<dbReference type="Pfam" id="PF13245">
    <property type="entry name" value="AAA_19"/>
    <property type="match status" value="1"/>
</dbReference>
<organism evidence="4">
    <name type="scientific">uncultured Caudovirales phage</name>
    <dbReference type="NCBI Taxonomy" id="2100421"/>
    <lineage>
        <taxon>Viruses</taxon>
        <taxon>Duplodnaviria</taxon>
        <taxon>Heunggongvirae</taxon>
        <taxon>Uroviricota</taxon>
        <taxon>Caudoviricetes</taxon>
        <taxon>Peduoviridae</taxon>
        <taxon>Maltschvirus</taxon>
        <taxon>Maltschvirus maltsch</taxon>
    </lineage>
</organism>
<dbReference type="PANTHER" id="PTHR43788">
    <property type="entry name" value="DNA2/NAM7 HELICASE FAMILY MEMBER"/>
    <property type="match status" value="1"/>
</dbReference>
<dbReference type="EMBL" id="LR797264">
    <property type="protein sequence ID" value="CAB4197590.1"/>
    <property type="molecule type" value="Genomic_DNA"/>
</dbReference>
<dbReference type="InterPro" id="IPR027417">
    <property type="entry name" value="P-loop_NTPase"/>
</dbReference>
<evidence type="ECO:0000259" key="3">
    <source>
        <dbReference type="SMART" id="SM00382"/>
    </source>
</evidence>
<accession>A0A6J5RJ85</accession>
<dbReference type="SMART" id="SM00382">
    <property type="entry name" value="AAA"/>
    <property type="match status" value="1"/>
</dbReference>
<keyword evidence="2" id="KW-0067">ATP-binding</keyword>
<proteinExistence type="predicted"/>
<dbReference type="GO" id="GO:0003678">
    <property type="term" value="F:DNA helicase activity"/>
    <property type="evidence" value="ECO:0007669"/>
    <property type="project" value="UniProtKB-ARBA"/>
</dbReference>
<dbReference type="Pfam" id="PF13538">
    <property type="entry name" value="UvrD_C_2"/>
    <property type="match status" value="1"/>
</dbReference>